<dbReference type="GO" id="GO:0008237">
    <property type="term" value="F:metallopeptidase activity"/>
    <property type="evidence" value="ECO:0007669"/>
    <property type="project" value="UniProtKB-KW"/>
</dbReference>
<reference evidence="3" key="1">
    <citation type="submission" date="2022-11" db="EMBL/GenBank/DDBJ databases">
        <title>Minimal conservation of predation-associated metabolite biosynthetic gene clusters underscores biosynthetic potential of Myxococcota including descriptions for ten novel species: Archangium lansinium sp. nov., Myxococcus landrumus sp. nov., Nannocystis bai.</title>
        <authorList>
            <person name="Ahearne A."/>
            <person name="Stevens C."/>
            <person name="Dowd S."/>
        </authorList>
    </citation>
    <scope>NUCLEOTIDE SEQUENCE</scope>
    <source>
        <strain evidence="3">Fl3</strain>
    </source>
</reference>
<dbReference type="InterPro" id="IPR003675">
    <property type="entry name" value="Rce1/LyrA-like_dom"/>
</dbReference>
<dbReference type="RefSeq" id="WP_269041960.1">
    <property type="nucleotide sequence ID" value="NZ_CP114040.1"/>
</dbReference>
<feature type="transmembrane region" description="Helical" evidence="1">
    <location>
        <begin position="165"/>
        <end position="186"/>
    </location>
</feature>
<name>A0ABY7HKF3_9BACT</name>
<protein>
    <submittedName>
        <fullName evidence="3">CPBP family intramembrane metalloprotease</fullName>
    </submittedName>
</protein>
<accession>A0ABY7HKF3</accession>
<dbReference type="Pfam" id="PF02517">
    <property type="entry name" value="Rce1-like"/>
    <property type="match status" value="1"/>
</dbReference>
<dbReference type="Proteomes" id="UP001164459">
    <property type="component" value="Chromosome"/>
</dbReference>
<keyword evidence="1" id="KW-1133">Transmembrane helix</keyword>
<keyword evidence="3" id="KW-0482">Metalloprotease</keyword>
<keyword evidence="3" id="KW-0378">Hydrolase</keyword>
<proteinExistence type="predicted"/>
<gene>
    <name evidence="3" type="ORF">O0S08_13805</name>
</gene>
<evidence type="ECO:0000259" key="2">
    <source>
        <dbReference type="Pfam" id="PF02517"/>
    </source>
</evidence>
<feature type="transmembrane region" description="Helical" evidence="1">
    <location>
        <begin position="30"/>
        <end position="51"/>
    </location>
</feature>
<keyword evidence="3" id="KW-0645">Protease</keyword>
<keyword evidence="1" id="KW-0472">Membrane</keyword>
<keyword evidence="4" id="KW-1185">Reference proteome</keyword>
<dbReference type="EMBL" id="CP114040">
    <property type="protein sequence ID" value="WAS99603.1"/>
    <property type="molecule type" value="Genomic_DNA"/>
</dbReference>
<organism evidence="3 4">
    <name type="scientific">Nannocystis punicea</name>
    <dbReference type="NCBI Taxonomy" id="2995304"/>
    <lineage>
        <taxon>Bacteria</taxon>
        <taxon>Pseudomonadati</taxon>
        <taxon>Myxococcota</taxon>
        <taxon>Polyangia</taxon>
        <taxon>Nannocystales</taxon>
        <taxon>Nannocystaceae</taxon>
        <taxon>Nannocystis</taxon>
    </lineage>
</organism>
<evidence type="ECO:0000313" key="4">
    <source>
        <dbReference type="Proteomes" id="UP001164459"/>
    </source>
</evidence>
<sequence length="235" mass="24957">MALMVAAIAAHVGWILALRASGLEPHDAPVLRVALIYGPGLITAGAALLVARRTGLFTPDELGLRMPAWAMRRGRVGAGMLLLAIFLAGMLIDIAVPLLTMTANGMSYEEILAHLRRFEYWYTFGRLEPPPPAWAIGLEAVTSILAPLSEEVPYRALLVPATLSVLSRSSAALVSGAVFFLVHWLAFGGAPHPAYFVHGWAFAWVFMVAGLPGSIAAHAGVCFGVLALATFAGWS</sequence>
<evidence type="ECO:0000256" key="1">
    <source>
        <dbReference type="SAM" id="Phobius"/>
    </source>
</evidence>
<feature type="domain" description="CAAX prenyl protease 2/Lysostaphin resistance protein A-like" evidence="2">
    <location>
        <begin position="136"/>
        <end position="220"/>
    </location>
</feature>
<feature type="transmembrane region" description="Helical" evidence="1">
    <location>
        <begin position="76"/>
        <end position="99"/>
    </location>
</feature>
<keyword evidence="1" id="KW-0812">Transmembrane</keyword>
<evidence type="ECO:0000313" key="3">
    <source>
        <dbReference type="EMBL" id="WAS99603.1"/>
    </source>
</evidence>